<organism evidence="3 4">
    <name type="scientific">Elsinoe australis</name>
    <dbReference type="NCBI Taxonomy" id="40998"/>
    <lineage>
        <taxon>Eukaryota</taxon>
        <taxon>Fungi</taxon>
        <taxon>Dikarya</taxon>
        <taxon>Ascomycota</taxon>
        <taxon>Pezizomycotina</taxon>
        <taxon>Dothideomycetes</taxon>
        <taxon>Dothideomycetidae</taxon>
        <taxon>Myriangiales</taxon>
        <taxon>Elsinoaceae</taxon>
        <taxon>Elsinoe</taxon>
    </lineage>
</organism>
<evidence type="ECO:0000256" key="1">
    <source>
        <dbReference type="SAM" id="MobiDB-lite"/>
    </source>
</evidence>
<dbReference type="AlphaFoldDB" id="A0A2P8A7V9"/>
<sequence>MPTGESNTPDENVKLLASVIKYLEGKPDWTLVAADCDIVSGPAAQKRYSRLLKSLDVTPAKPATKAAPKKATKGKNAVKNPGAGSSGDDSPTGAAEEAQPKKRKAAAATTAKGGKKAKKVKQEQVDKEDEAGASDGVDDAAGAEQEGEVGVEDGSEVKVEVEAGEV</sequence>
<reference evidence="3 4" key="1">
    <citation type="submission" date="2017-05" db="EMBL/GenBank/DDBJ databases">
        <title>Draft genome sequence of Elsinoe australis.</title>
        <authorList>
            <person name="Cheng Q."/>
        </authorList>
    </citation>
    <scope>NUCLEOTIDE SEQUENCE [LARGE SCALE GENOMIC DNA]</scope>
    <source>
        <strain evidence="3 4">NL1</strain>
    </source>
</reference>
<dbReference type="STRING" id="40998.A0A2P8A7V9"/>
<name>A0A2P8A7V9_9PEZI</name>
<feature type="compositionally biased region" description="Basic and acidic residues" evidence="1">
    <location>
        <begin position="155"/>
        <end position="166"/>
    </location>
</feature>
<feature type="domain" description="Myb-like DNA-binding" evidence="2">
    <location>
        <begin position="9"/>
        <end position="56"/>
    </location>
</feature>
<dbReference type="EMBL" id="NHZQ01000060">
    <property type="protein sequence ID" value="PSK56546.1"/>
    <property type="molecule type" value="Genomic_DNA"/>
</dbReference>
<comment type="caution">
    <text evidence="3">The sequence shown here is derived from an EMBL/GenBank/DDBJ whole genome shotgun (WGS) entry which is preliminary data.</text>
</comment>
<dbReference type="InterPro" id="IPR054505">
    <property type="entry name" value="Myb_DNA-bind_8"/>
</dbReference>
<dbReference type="OrthoDB" id="5353914at2759"/>
<feature type="compositionally biased region" description="Acidic residues" evidence="1">
    <location>
        <begin position="145"/>
        <end position="154"/>
    </location>
</feature>
<protein>
    <recommendedName>
        <fullName evidence="2">Myb-like DNA-binding domain-containing protein</fullName>
    </recommendedName>
</protein>
<accession>A0A2P8A7V9</accession>
<evidence type="ECO:0000313" key="4">
    <source>
        <dbReference type="Proteomes" id="UP000243723"/>
    </source>
</evidence>
<proteinExistence type="predicted"/>
<gene>
    <name evidence="3" type="ORF">B9Z65_6170</name>
</gene>
<evidence type="ECO:0000313" key="3">
    <source>
        <dbReference type="EMBL" id="PSK56546.1"/>
    </source>
</evidence>
<dbReference type="Proteomes" id="UP000243723">
    <property type="component" value="Unassembled WGS sequence"/>
</dbReference>
<keyword evidence="4" id="KW-1185">Reference proteome</keyword>
<feature type="region of interest" description="Disordered" evidence="1">
    <location>
        <begin position="53"/>
        <end position="166"/>
    </location>
</feature>
<evidence type="ECO:0000259" key="2">
    <source>
        <dbReference type="Pfam" id="PF22980"/>
    </source>
</evidence>
<feature type="compositionally biased region" description="Acidic residues" evidence="1">
    <location>
        <begin position="126"/>
        <end position="138"/>
    </location>
</feature>
<dbReference type="Pfam" id="PF22980">
    <property type="entry name" value="Myb_DNA-bind_8"/>
    <property type="match status" value="1"/>
</dbReference>